<evidence type="ECO:0000313" key="5">
    <source>
        <dbReference type="Proteomes" id="UP000014760"/>
    </source>
</evidence>
<dbReference type="HOGENOM" id="CLU_650917_0_0_1"/>
<feature type="compositionally biased region" description="Polar residues" evidence="2">
    <location>
        <begin position="26"/>
        <end position="38"/>
    </location>
</feature>
<reference evidence="3 5" key="2">
    <citation type="journal article" date="2013" name="Nature">
        <title>Insights into bilaterian evolution from three spiralian genomes.</title>
        <authorList>
            <person name="Simakov O."/>
            <person name="Marletaz F."/>
            <person name="Cho S.J."/>
            <person name="Edsinger-Gonzales E."/>
            <person name="Havlak P."/>
            <person name="Hellsten U."/>
            <person name="Kuo D.H."/>
            <person name="Larsson T."/>
            <person name="Lv J."/>
            <person name="Arendt D."/>
            <person name="Savage R."/>
            <person name="Osoegawa K."/>
            <person name="de Jong P."/>
            <person name="Grimwood J."/>
            <person name="Chapman J.A."/>
            <person name="Shapiro H."/>
            <person name="Aerts A."/>
            <person name="Otillar R.P."/>
            <person name="Terry A.Y."/>
            <person name="Boore J.L."/>
            <person name="Grigoriev I.V."/>
            <person name="Lindberg D.R."/>
            <person name="Seaver E.C."/>
            <person name="Weisblat D.A."/>
            <person name="Putnam N.H."/>
            <person name="Rokhsar D.S."/>
        </authorList>
    </citation>
    <scope>NUCLEOTIDE SEQUENCE</scope>
    <source>
        <strain evidence="3 5">I ESC-2004</strain>
    </source>
</reference>
<evidence type="ECO:0000313" key="4">
    <source>
        <dbReference type="EnsemblMetazoa" id="CapteP228803"/>
    </source>
</evidence>
<evidence type="ECO:0000313" key="3">
    <source>
        <dbReference type="EMBL" id="ELU11986.1"/>
    </source>
</evidence>
<reference evidence="4" key="3">
    <citation type="submission" date="2015-06" db="UniProtKB">
        <authorList>
            <consortium name="EnsemblMetazoa"/>
        </authorList>
    </citation>
    <scope>IDENTIFICATION</scope>
</reference>
<protein>
    <submittedName>
        <fullName evidence="3 4">Uncharacterized protein</fullName>
    </submittedName>
</protein>
<keyword evidence="1" id="KW-0175">Coiled coil</keyword>
<feature type="compositionally biased region" description="Basic and acidic residues" evidence="2">
    <location>
        <begin position="227"/>
        <end position="267"/>
    </location>
</feature>
<organism evidence="3">
    <name type="scientific">Capitella teleta</name>
    <name type="common">Polychaete worm</name>
    <dbReference type="NCBI Taxonomy" id="283909"/>
    <lineage>
        <taxon>Eukaryota</taxon>
        <taxon>Metazoa</taxon>
        <taxon>Spiralia</taxon>
        <taxon>Lophotrochozoa</taxon>
        <taxon>Annelida</taxon>
        <taxon>Polychaeta</taxon>
        <taxon>Sedentaria</taxon>
        <taxon>Scolecida</taxon>
        <taxon>Capitellidae</taxon>
        <taxon>Capitella</taxon>
    </lineage>
</organism>
<dbReference type="EMBL" id="AMQN01005563">
    <property type="status" value="NOT_ANNOTATED_CDS"/>
    <property type="molecule type" value="Genomic_DNA"/>
</dbReference>
<dbReference type="OrthoDB" id="9904351at2759"/>
<accession>R7V6J5</accession>
<dbReference type="Proteomes" id="UP000014760">
    <property type="component" value="Unassembled WGS sequence"/>
</dbReference>
<evidence type="ECO:0000256" key="2">
    <source>
        <dbReference type="SAM" id="MobiDB-lite"/>
    </source>
</evidence>
<keyword evidence="5" id="KW-1185">Reference proteome</keyword>
<feature type="region of interest" description="Disordered" evidence="2">
    <location>
        <begin position="22"/>
        <end position="45"/>
    </location>
</feature>
<proteinExistence type="predicted"/>
<sequence>MDWEAKFSSIVQETESNLAKVEHRLGSSSKDPSLFNLTESDDRNSSAKKILGTGYLNNLQPNPRTSQWPMSSSSFCYGEPQTKNNLSKALSLRSLRPSHYGSSGVHSESLFVEDATPEIHPSLDESEGVATVLQERIDEQNKTMKQMMKTIESLQEDRISHQNQLKELREEISSLKRNRGKKEEAWKEDISTELNLLQNQLQCYQRARNGENTSEAGGKSTIQRNPKGSERCDVERNRSSTRKIRVEISMREHEAEQSETNRQRDRLSKSINNLIEAQLSSTKNFSCLQLDGTKDEINELRSSYRLLRDKLDRVQLEIHQPASKPSVKPVKSTPKKSSSRQELYNLLSPNTSDLDLDLSLESEIPDLTLDPTLNYTDDGLEQVNTEGLETLDLRLTTLDSIDLTTEDFTDNEGEALSMDDLK</sequence>
<feature type="coiled-coil region" evidence="1">
    <location>
        <begin position="130"/>
        <end position="207"/>
    </location>
</feature>
<feature type="compositionally biased region" description="Polar residues" evidence="2">
    <location>
        <begin position="210"/>
        <end position="226"/>
    </location>
</feature>
<feature type="region of interest" description="Disordered" evidence="2">
    <location>
        <begin position="209"/>
        <end position="267"/>
    </location>
</feature>
<gene>
    <name evidence="3" type="ORF">CAPTEDRAFT_228803</name>
</gene>
<feature type="compositionally biased region" description="Low complexity" evidence="2">
    <location>
        <begin position="323"/>
        <end position="332"/>
    </location>
</feature>
<feature type="region of interest" description="Disordered" evidence="2">
    <location>
        <begin position="319"/>
        <end position="340"/>
    </location>
</feature>
<dbReference type="EnsemblMetazoa" id="CapteT228803">
    <property type="protein sequence ID" value="CapteP228803"/>
    <property type="gene ID" value="CapteG228803"/>
</dbReference>
<dbReference type="EMBL" id="KB296270">
    <property type="protein sequence ID" value="ELU11986.1"/>
    <property type="molecule type" value="Genomic_DNA"/>
</dbReference>
<name>R7V6J5_CAPTE</name>
<dbReference type="AlphaFoldDB" id="R7V6J5"/>
<dbReference type="OMA" id="SACHKEL"/>
<evidence type="ECO:0000256" key="1">
    <source>
        <dbReference type="SAM" id="Coils"/>
    </source>
</evidence>
<reference evidence="5" key="1">
    <citation type="submission" date="2012-12" db="EMBL/GenBank/DDBJ databases">
        <authorList>
            <person name="Hellsten U."/>
            <person name="Grimwood J."/>
            <person name="Chapman J.A."/>
            <person name="Shapiro H."/>
            <person name="Aerts A."/>
            <person name="Otillar R.P."/>
            <person name="Terry A.Y."/>
            <person name="Boore J.L."/>
            <person name="Simakov O."/>
            <person name="Marletaz F."/>
            <person name="Cho S.-J."/>
            <person name="Edsinger-Gonzales E."/>
            <person name="Havlak P."/>
            <person name="Kuo D.-H."/>
            <person name="Larsson T."/>
            <person name="Lv J."/>
            <person name="Arendt D."/>
            <person name="Savage R."/>
            <person name="Osoegawa K."/>
            <person name="de Jong P."/>
            <person name="Lindberg D.R."/>
            <person name="Seaver E.C."/>
            <person name="Weisblat D.A."/>
            <person name="Putnam N.H."/>
            <person name="Grigoriev I.V."/>
            <person name="Rokhsar D.S."/>
        </authorList>
    </citation>
    <scope>NUCLEOTIDE SEQUENCE</scope>
    <source>
        <strain evidence="5">I ESC-2004</strain>
    </source>
</reference>